<dbReference type="InterPro" id="IPR018605">
    <property type="entry name" value="Sororin"/>
</dbReference>
<evidence type="ECO:0000256" key="8">
    <source>
        <dbReference type="SAM" id="Coils"/>
    </source>
</evidence>
<dbReference type="EMBL" id="CAJHUB010000654">
    <property type="protein sequence ID" value="CAD7670096.1"/>
    <property type="molecule type" value="Genomic_DNA"/>
</dbReference>
<evidence type="ECO:0000256" key="7">
    <source>
        <dbReference type="ARBA" id="ARBA00023306"/>
    </source>
</evidence>
<name>A0A811Y3C4_NYCPR</name>
<evidence type="ECO:0000256" key="9">
    <source>
        <dbReference type="SAM" id="MobiDB-lite"/>
    </source>
</evidence>
<evidence type="ECO:0000313" key="11">
    <source>
        <dbReference type="EMBL" id="CAD7670096.1"/>
    </source>
</evidence>
<sequence length="460" mass="51221">MSERRTRSGGATRHSGSRTSSPTQSLRRSQRKSGPDLPSTLPEIWPKAPHAAPVRKPIVLKKIVAHSVEIPSIHTPRRSPRIAFFLEKENNPPTKETSREDLFKSCSIPVTPTTTPVLYPVNVPRESNSREEDLDARDLEMSKKVRRSYSRLETFGSASTSTPGRRSCFGFEGLLGSEDLARVSPVVSSKLTEVPRVKPWAPDTTLPGISPPVVKEKRKKRKVPEILFPRGSRRAYYKPMVKPEAQPVEKQKPEDPQVSEEPVLEPSSSEQKLDSQPEPTVTFLFTLLSTTEPTESKDPGKASDIQECQFLDKEDWGPRRTSREISHLQNDCRRLRESLSTIQADNRALREKLQNLLTVSYDSLKREAKAFLEEVKAAPEDARAFPEDAQAIPGMALSQVHWQHPHGTRGERTCLPQPVTQLPLPVATQLPEGGSVHPTAWCSHDPQIPISALAGPKAGD</sequence>
<evidence type="ECO:0000256" key="2">
    <source>
        <dbReference type="ARBA" id="ARBA00004286"/>
    </source>
</evidence>
<evidence type="ECO:0000256" key="1">
    <source>
        <dbReference type="ARBA" id="ARBA00004123"/>
    </source>
</evidence>
<protein>
    <submittedName>
        <fullName evidence="11">(raccoon dog) hypothetical protein</fullName>
    </submittedName>
</protein>
<keyword evidence="6" id="KW-0539">Nucleus</keyword>
<feature type="domain" description="Sororin-like middle region" evidence="10">
    <location>
        <begin position="89"/>
        <end position="216"/>
    </location>
</feature>
<evidence type="ECO:0000256" key="5">
    <source>
        <dbReference type="ARBA" id="ARBA00022776"/>
    </source>
</evidence>
<keyword evidence="12" id="KW-1185">Reference proteome</keyword>
<reference evidence="11" key="1">
    <citation type="submission" date="2020-12" db="EMBL/GenBank/DDBJ databases">
        <authorList>
            <consortium name="Molecular Ecology Group"/>
        </authorList>
    </citation>
    <scope>NUCLEOTIDE SEQUENCE</scope>
    <source>
        <strain evidence="11">TBG_1078</strain>
    </source>
</reference>
<accession>A0A811Y3C4</accession>
<feature type="coiled-coil region" evidence="8">
    <location>
        <begin position="325"/>
        <end position="359"/>
    </location>
</feature>
<evidence type="ECO:0000259" key="10">
    <source>
        <dbReference type="Pfam" id="PF09666"/>
    </source>
</evidence>
<feature type="region of interest" description="Disordered" evidence="9">
    <location>
        <begin position="1"/>
        <end position="52"/>
    </location>
</feature>
<keyword evidence="7" id="KW-0131">Cell cycle</keyword>
<evidence type="ECO:0000256" key="6">
    <source>
        <dbReference type="ARBA" id="ARBA00023242"/>
    </source>
</evidence>
<keyword evidence="3" id="KW-0158">Chromosome</keyword>
<dbReference type="GO" id="GO:0051301">
    <property type="term" value="P:cell division"/>
    <property type="evidence" value="ECO:0007669"/>
    <property type="project" value="UniProtKB-KW"/>
</dbReference>
<feature type="compositionally biased region" description="Low complexity" evidence="9">
    <location>
        <begin position="259"/>
        <end position="270"/>
    </location>
</feature>
<evidence type="ECO:0000256" key="4">
    <source>
        <dbReference type="ARBA" id="ARBA00022618"/>
    </source>
</evidence>
<keyword evidence="5" id="KW-0498">Mitosis</keyword>
<dbReference type="GO" id="GO:0007080">
    <property type="term" value="P:mitotic metaphase chromosome alignment"/>
    <property type="evidence" value="ECO:0007669"/>
    <property type="project" value="TreeGrafter"/>
</dbReference>
<evidence type="ECO:0000313" key="12">
    <source>
        <dbReference type="Proteomes" id="UP000645828"/>
    </source>
</evidence>
<dbReference type="GO" id="GO:0005634">
    <property type="term" value="C:nucleus"/>
    <property type="evidence" value="ECO:0007669"/>
    <property type="project" value="UniProtKB-SubCell"/>
</dbReference>
<keyword evidence="8" id="KW-0175">Coiled coil</keyword>
<comment type="caution">
    <text evidence="11">The sequence shown here is derived from an EMBL/GenBank/DDBJ whole genome shotgun (WGS) entry which is preliminary data.</text>
</comment>
<feature type="region of interest" description="Disordered" evidence="9">
    <location>
        <begin position="198"/>
        <end position="277"/>
    </location>
</feature>
<organism evidence="11 12">
    <name type="scientific">Nyctereutes procyonoides</name>
    <name type="common">Raccoon dog</name>
    <name type="synonym">Canis procyonoides</name>
    <dbReference type="NCBI Taxonomy" id="34880"/>
    <lineage>
        <taxon>Eukaryota</taxon>
        <taxon>Metazoa</taxon>
        <taxon>Chordata</taxon>
        <taxon>Craniata</taxon>
        <taxon>Vertebrata</taxon>
        <taxon>Euteleostomi</taxon>
        <taxon>Mammalia</taxon>
        <taxon>Eutheria</taxon>
        <taxon>Laurasiatheria</taxon>
        <taxon>Carnivora</taxon>
        <taxon>Caniformia</taxon>
        <taxon>Canidae</taxon>
        <taxon>Nyctereutes</taxon>
    </lineage>
</organism>
<dbReference type="AlphaFoldDB" id="A0A811Y3C4"/>
<dbReference type="GO" id="GO:0007064">
    <property type="term" value="P:mitotic sister chromatid cohesion"/>
    <property type="evidence" value="ECO:0007669"/>
    <property type="project" value="TreeGrafter"/>
</dbReference>
<dbReference type="GO" id="GO:0005694">
    <property type="term" value="C:chromosome"/>
    <property type="evidence" value="ECO:0007669"/>
    <property type="project" value="UniProtKB-SubCell"/>
</dbReference>
<gene>
    <name evidence="11" type="ORF">NYPRO_LOCUS2891</name>
</gene>
<feature type="compositionally biased region" description="Low complexity" evidence="9">
    <location>
        <begin position="114"/>
        <end position="124"/>
    </location>
</feature>
<evidence type="ECO:0000256" key="3">
    <source>
        <dbReference type="ARBA" id="ARBA00022454"/>
    </source>
</evidence>
<dbReference type="PANTHER" id="PTHR31092">
    <property type="entry name" value="SORORIN"/>
    <property type="match status" value="1"/>
</dbReference>
<dbReference type="InterPro" id="IPR057261">
    <property type="entry name" value="Sororin-like_M"/>
</dbReference>
<keyword evidence="4" id="KW-0132">Cell division</keyword>
<comment type="subcellular location">
    <subcellularLocation>
        <location evidence="2">Chromosome</location>
    </subcellularLocation>
    <subcellularLocation>
        <location evidence="1">Nucleus</location>
    </subcellularLocation>
</comment>
<feature type="compositionally biased region" description="Polar residues" evidence="9">
    <location>
        <begin position="17"/>
        <end position="27"/>
    </location>
</feature>
<feature type="compositionally biased region" description="Basic and acidic residues" evidence="9">
    <location>
        <begin position="127"/>
        <end position="139"/>
    </location>
</feature>
<dbReference type="Proteomes" id="UP000645828">
    <property type="component" value="Unassembled WGS sequence"/>
</dbReference>
<dbReference type="GO" id="GO:0006302">
    <property type="term" value="P:double-strand break repair"/>
    <property type="evidence" value="ECO:0007669"/>
    <property type="project" value="TreeGrafter"/>
</dbReference>
<proteinExistence type="predicted"/>
<feature type="region of interest" description="Disordered" evidence="9">
    <location>
        <begin position="114"/>
        <end position="139"/>
    </location>
</feature>
<dbReference type="Pfam" id="PF09666">
    <property type="entry name" value="Sororin_middle"/>
    <property type="match status" value="1"/>
</dbReference>
<dbReference type="GO" id="GO:0031536">
    <property type="term" value="P:positive regulation of exit from mitosis"/>
    <property type="evidence" value="ECO:0007669"/>
    <property type="project" value="TreeGrafter"/>
</dbReference>
<dbReference type="PANTHER" id="PTHR31092:SF2">
    <property type="entry name" value="SORORIN"/>
    <property type="match status" value="1"/>
</dbReference>